<reference evidence="3" key="1">
    <citation type="journal article" date="2019" name="Int. J. Syst. Evol. Microbiol.">
        <title>The Global Catalogue of Microorganisms (GCM) 10K type strain sequencing project: providing services to taxonomists for standard genome sequencing and annotation.</title>
        <authorList>
            <consortium name="The Broad Institute Genomics Platform"/>
            <consortium name="The Broad Institute Genome Sequencing Center for Infectious Disease"/>
            <person name="Wu L."/>
            <person name="Ma J."/>
        </authorList>
    </citation>
    <scope>NUCLEOTIDE SEQUENCE [LARGE SCALE GENOMIC DNA]</scope>
    <source>
        <strain evidence="3">KACC 11904</strain>
    </source>
</reference>
<sequence length="569" mass="65052">MSTNPNLRVISGRHCKAVYSEQAIPENQGNPHIEALPNRLNKNDLYDKLFSIPAFRGDLSRVDAEDRLALVQQIGKSFWLPLESQFSKYRQLYNMLKIGYQSRNPLSPEYNRQYSVGIDEIFEHGTDFEGRNLAGVCHTAEMYAEIGLSGIGKTIAQKKLLELFPQVIHHTSYNGKPLKRTQVVWLHVECPSNKSLGALCRNFYREVDKLLGTDYYERFGEKGGTIEKLVNRMVKVANLINLGVLVIDEINRVHKAHSGGDDRMIEFITELTNTIGIPIIVMGTFKSLYLFNKSLANSRRGIPDSFTENITDRMLEDSDEWEQLIEALWDLQYTLTKTELTEELKKVMYYHSMGIADIVVKLFMHVQCQAIIQGESEVITPGLIHSVANSSLRLVQPLFERIRRGDTAALVEYEDVKPDWTEFNKYLKEVNHRVYVHGELAEEHERVIQANKRDEILANLIQFASKLVDIEKAELLSRTVYDASNGMGEVSSMYQQLADLILKQKQTQTRKKRENTNVLPKLTKVKKESPLMNEDDIRYVVMNGETDGLSVEESLFKAGLIKIPTEFIS</sequence>
<accession>A0ABW0K238</accession>
<dbReference type="Pfam" id="PF13401">
    <property type="entry name" value="AAA_22"/>
    <property type="match status" value="1"/>
</dbReference>
<evidence type="ECO:0000259" key="1">
    <source>
        <dbReference type="Pfam" id="PF13401"/>
    </source>
</evidence>
<dbReference type="GO" id="GO:0005524">
    <property type="term" value="F:ATP binding"/>
    <property type="evidence" value="ECO:0007669"/>
    <property type="project" value="UniProtKB-KW"/>
</dbReference>
<organism evidence="2 3">
    <name type="scientific">Paenibacillus aestuarii</name>
    <dbReference type="NCBI Taxonomy" id="516965"/>
    <lineage>
        <taxon>Bacteria</taxon>
        <taxon>Bacillati</taxon>
        <taxon>Bacillota</taxon>
        <taxon>Bacilli</taxon>
        <taxon>Bacillales</taxon>
        <taxon>Paenibacillaceae</taxon>
        <taxon>Paenibacillus</taxon>
    </lineage>
</organism>
<dbReference type="Proteomes" id="UP001596044">
    <property type="component" value="Unassembled WGS sequence"/>
</dbReference>
<dbReference type="RefSeq" id="WP_270880583.1">
    <property type="nucleotide sequence ID" value="NZ_JAQFVF010000033.1"/>
</dbReference>
<evidence type="ECO:0000313" key="3">
    <source>
        <dbReference type="Proteomes" id="UP001596044"/>
    </source>
</evidence>
<keyword evidence="2" id="KW-0067">ATP-binding</keyword>
<comment type="caution">
    <text evidence="2">The sequence shown here is derived from an EMBL/GenBank/DDBJ whole genome shotgun (WGS) entry which is preliminary data.</text>
</comment>
<name>A0ABW0K238_9BACL</name>
<protein>
    <submittedName>
        <fullName evidence="2">ATP-binding protein</fullName>
    </submittedName>
</protein>
<dbReference type="SUPFAM" id="SSF52540">
    <property type="entry name" value="P-loop containing nucleoside triphosphate hydrolases"/>
    <property type="match status" value="1"/>
</dbReference>
<gene>
    <name evidence="2" type="ORF">ACFPOG_00430</name>
</gene>
<dbReference type="InterPro" id="IPR027417">
    <property type="entry name" value="P-loop_NTPase"/>
</dbReference>
<evidence type="ECO:0000313" key="2">
    <source>
        <dbReference type="EMBL" id="MFC5446717.1"/>
    </source>
</evidence>
<dbReference type="InterPro" id="IPR049945">
    <property type="entry name" value="AAA_22"/>
</dbReference>
<feature type="domain" description="ORC1/DEAH AAA+ ATPase" evidence="1">
    <location>
        <begin position="141"/>
        <end position="284"/>
    </location>
</feature>
<keyword evidence="3" id="KW-1185">Reference proteome</keyword>
<proteinExistence type="predicted"/>
<dbReference type="EMBL" id="JBHSMJ010000004">
    <property type="protein sequence ID" value="MFC5446717.1"/>
    <property type="molecule type" value="Genomic_DNA"/>
</dbReference>
<keyword evidence="2" id="KW-0547">Nucleotide-binding</keyword>
<dbReference type="Gene3D" id="3.40.50.300">
    <property type="entry name" value="P-loop containing nucleotide triphosphate hydrolases"/>
    <property type="match status" value="1"/>
</dbReference>